<dbReference type="CDD" id="cd06606">
    <property type="entry name" value="STKc_MAPKKK"/>
    <property type="match status" value="1"/>
</dbReference>
<organism evidence="8 9">
    <name type="scientific">Clitoria ternatea</name>
    <name type="common">Butterfly pea</name>
    <dbReference type="NCBI Taxonomy" id="43366"/>
    <lineage>
        <taxon>Eukaryota</taxon>
        <taxon>Viridiplantae</taxon>
        <taxon>Streptophyta</taxon>
        <taxon>Embryophyta</taxon>
        <taxon>Tracheophyta</taxon>
        <taxon>Spermatophyta</taxon>
        <taxon>Magnoliopsida</taxon>
        <taxon>eudicotyledons</taxon>
        <taxon>Gunneridae</taxon>
        <taxon>Pentapetalae</taxon>
        <taxon>rosids</taxon>
        <taxon>fabids</taxon>
        <taxon>Fabales</taxon>
        <taxon>Fabaceae</taxon>
        <taxon>Papilionoideae</taxon>
        <taxon>50 kb inversion clade</taxon>
        <taxon>NPAAA clade</taxon>
        <taxon>indigoferoid/millettioid clade</taxon>
        <taxon>Phaseoleae</taxon>
        <taxon>Clitoria</taxon>
    </lineage>
</organism>
<dbReference type="FunFam" id="1.10.510.10:FF:000882">
    <property type="entry name" value="Mitogen-activated protein kinase kinase kinase 17"/>
    <property type="match status" value="1"/>
</dbReference>
<accession>A0AAN9K233</accession>
<dbReference type="PROSITE" id="PS00108">
    <property type="entry name" value="PROTEIN_KINASE_ST"/>
    <property type="match status" value="1"/>
</dbReference>
<proteinExistence type="inferred from homology"/>
<dbReference type="Gene3D" id="1.10.510.10">
    <property type="entry name" value="Transferase(Phosphotransferase) domain 1"/>
    <property type="match status" value="1"/>
</dbReference>
<dbReference type="Proteomes" id="UP001359559">
    <property type="component" value="Unassembled WGS sequence"/>
</dbReference>
<evidence type="ECO:0000256" key="1">
    <source>
        <dbReference type="ARBA" id="ARBA00022679"/>
    </source>
</evidence>
<dbReference type="InterPro" id="IPR000719">
    <property type="entry name" value="Prot_kinase_dom"/>
</dbReference>
<dbReference type="GO" id="GO:0005524">
    <property type="term" value="F:ATP binding"/>
    <property type="evidence" value="ECO:0007669"/>
    <property type="project" value="UniProtKB-UniRule"/>
</dbReference>
<feature type="binding site" evidence="5">
    <location>
        <position position="36"/>
    </location>
    <ligand>
        <name>ATP</name>
        <dbReference type="ChEBI" id="CHEBI:30616"/>
    </ligand>
</feature>
<dbReference type="SMART" id="SM00220">
    <property type="entry name" value="S_TKc"/>
    <property type="match status" value="1"/>
</dbReference>
<feature type="domain" description="Protein kinase" evidence="7">
    <location>
        <begin position="3"/>
        <end position="263"/>
    </location>
</feature>
<evidence type="ECO:0000259" key="7">
    <source>
        <dbReference type="PROSITE" id="PS50011"/>
    </source>
</evidence>
<name>A0AAN9K233_CLITE</name>
<evidence type="ECO:0000256" key="6">
    <source>
        <dbReference type="RuleBase" id="RU000304"/>
    </source>
</evidence>
<reference evidence="8 9" key="1">
    <citation type="submission" date="2024-01" db="EMBL/GenBank/DDBJ databases">
        <title>The genomes of 5 underutilized Papilionoideae crops provide insights into root nodulation and disease resistance.</title>
        <authorList>
            <person name="Yuan L."/>
        </authorList>
    </citation>
    <scope>NUCLEOTIDE SEQUENCE [LARGE SCALE GENOMIC DNA]</scope>
    <source>
        <strain evidence="8">LY-2023</strain>
        <tissue evidence="8">Leaf</tissue>
    </source>
</reference>
<dbReference type="EMBL" id="JAYKXN010000002">
    <property type="protein sequence ID" value="KAK7309342.1"/>
    <property type="molecule type" value="Genomic_DNA"/>
</dbReference>
<dbReference type="GO" id="GO:0007165">
    <property type="term" value="P:signal transduction"/>
    <property type="evidence" value="ECO:0007669"/>
    <property type="project" value="TreeGrafter"/>
</dbReference>
<comment type="similarity">
    <text evidence="6">Belongs to the protein kinase superfamily.</text>
</comment>
<evidence type="ECO:0000256" key="4">
    <source>
        <dbReference type="ARBA" id="ARBA00022840"/>
    </source>
</evidence>
<dbReference type="Pfam" id="PF00069">
    <property type="entry name" value="Pkinase"/>
    <property type="match status" value="1"/>
</dbReference>
<keyword evidence="3" id="KW-0418">Kinase</keyword>
<evidence type="ECO:0000256" key="2">
    <source>
        <dbReference type="ARBA" id="ARBA00022741"/>
    </source>
</evidence>
<evidence type="ECO:0000256" key="5">
    <source>
        <dbReference type="PROSITE-ProRule" id="PRU10141"/>
    </source>
</evidence>
<dbReference type="AlphaFoldDB" id="A0AAN9K233"/>
<evidence type="ECO:0000313" key="9">
    <source>
        <dbReference type="Proteomes" id="UP001359559"/>
    </source>
</evidence>
<dbReference type="PANTHER" id="PTHR48011">
    <property type="entry name" value="CCR4-NOT TRANSCRIPTIONAL COMPLEX SUBUNIT CAF120-RELATED"/>
    <property type="match status" value="1"/>
</dbReference>
<keyword evidence="4 5" id="KW-0067">ATP-binding</keyword>
<evidence type="ECO:0000256" key="3">
    <source>
        <dbReference type="ARBA" id="ARBA00022777"/>
    </source>
</evidence>
<evidence type="ECO:0000313" key="8">
    <source>
        <dbReference type="EMBL" id="KAK7309342.1"/>
    </source>
</evidence>
<dbReference type="PROSITE" id="PS00107">
    <property type="entry name" value="PROTEIN_KINASE_ATP"/>
    <property type="match status" value="1"/>
</dbReference>
<dbReference type="InterPro" id="IPR011009">
    <property type="entry name" value="Kinase-like_dom_sf"/>
</dbReference>
<dbReference type="InterPro" id="IPR052751">
    <property type="entry name" value="Plant_MAPKKK"/>
</dbReference>
<keyword evidence="6" id="KW-0723">Serine/threonine-protein kinase</keyword>
<dbReference type="PROSITE" id="PS50011">
    <property type="entry name" value="PROTEIN_KINASE_DOM"/>
    <property type="match status" value="1"/>
</dbReference>
<keyword evidence="2 5" id="KW-0547">Nucleotide-binding</keyword>
<dbReference type="PANTHER" id="PTHR48011:SF18">
    <property type="entry name" value="MITOGEN-ACTIVATED PROTEIN KINASE KINASE KINASE 19-RELATED"/>
    <property type="match status" value="1"/>
</dbReference>
<dbReference type="InterPro" id="IPR017441">
    <property type="entry name" value="Protein_kinase_ATP_BS"/>
</dbReference>
<comment type="caution">
    <text evidence="8">The sequence shown here is derived from an EMBL/GenBank/DDBJ whole genome shotgun (WGS) entry which is preliminary data.</text>
</comment>
<dbReference type="SUPFAM" id="SSF56112">
    <property type="entry name" value="Protein kinase-like (PK-like)"/>
    <property type="match status" value="1"/>
</dbReference>
<protein>
    <recommendedName>
        <fullName evidence="7">Protein kinase domain-containing protein</fullName>
    </recommendedName>
</protein>
<keyword evidence="1" id="KW-0808">Transferase</keyword>
<dbReference type="InterPro" id="IPR008271">
    <property type="entry name" value="Ser/Thr_kinase_AS"/>
</dbReference>
<sequence>MDWIRGHSLGSGSFATVNLAIPTNGSTRFPSPCAVKSSNVQTSCLLKNEEHVLHRLGFSPFIINTFGHHQTFEDGEHYHNLFLEYAGGGSLADHLKKHGGVLPEHCVRRYTRSIVEGLKHVHSNGFVHCDVKLQNILVFDDGEVKIADFGLAKETGKKQGKWECRGTPLFMSPESVNDNEYESPADIWALGCAVVEMVTGKPAWDVDNGPNVWALLVRIGVGDETPKIPEELSKEGKDFLEKCFVKDSKKRWSAEMLLKHPFISDDTLSLMQLNESLPLTSMSPTTHFDFPHWASNVTDSPPCSPDSGDWHGWGYGHLGSPADRLRLLVTEEEPVNWSESDDWVSVR</sequence>
<keyword evidence="9" id="KW-1185">Reference proteome</keyword>
<gene>
    <name evidence="8" type="ORF">RJT34_05985</name>
</gene>
<dbReference type="GO" id="GO:0004674">
    <property type="term" value="F:protein serine/threonine kinase activity"/>
    <property type="evidence" value="ECO:0007669"/>
    <property type="project" value="UniProtKB-KW"/>
</dbReference>